<dbReference type="HOGENOM" id="CLU_017053_1_0_1"/>
<dbReference type="GO" id="GO:0005789">
    <property type="term" value="C:endoplasmic reticulum membrane"/>
    <property type="evidence" value="ECO:0007669"/>
    <property type="project" value="UniProtKB-SubCell"/>
</dbReference>
<dbReference type="EC" id="2.4.1.256" evidence="4 14"/>
<dbReference type="OMA" id="VWDSKIT"/>
<sequence length="454" mass="53212">MAIKQIHLQAAFGIFVAVIYHLVKKNVRAPFIDEIFHLRQCIKYCNNDFYNWDNKITTPPGLYILGYLYGKALNIVGNADYCSDYDVLRSLNLLGGTIVMPYMLQWLNSKNGWTINIVSLPLLFTYYFLFYTDVWSTVLLVSALAFVQQPTISNSVLGGLLAFASLWFRQTNIVWIFFITVVLVERKLDIGSQFQMSDIQLFIMGCFRNWHLILPFVANGIFFIAFLVVNGGITFGDKENHEMQLHLVQVFYCLTFITIFTWPIWLSRGQLKRYLQFSYLNNYGFNSLLTTICLFAITKIIENFTVVHPFLLADNRHYTFYIWRRILSHKNSKYFMAPIYHFATWTVADSLRSKRNNPSLGWTAVVAYFVSICVTVIPSPLFEPRYYIVPLVLFKIYCSPQMDNLVWHKDENFYYRQVLDFVWLNGVNVLAMGVFFGYEFYWLSEPTSIQRIIW</sequence>
<dbReference type="FunCoup" id="A5DGH1">
    <property type="interactions" value="677"/>
</dbReference>
<dbReference type="EMBL" id="CH408157">
    <property type="protein sequence ID" value="EDK38274.2"/>
    <property type="molecule type" value="Genomic_DNA"/>
</dbReference>
<dbReference type="AlphaFoldDB" id="A5DGH1"/>
<dbReference type="RefSeq" id="XP_001484643.2">
    <property type="nucleotide sequence ID" value="XM_001484593.1"/>
</dbReference>
<evidence type="ECO:0000256" key="9">
    <source>
        <dbReference type="ARBA" id="ARBA00022824"/>
    </source>
</evidence>
<dbReference type="Proteomes" id="UP000001997">
    <property type="component" value="Unassembled WGS sequence"/>
</dbReference>
<keyword evidence="6 14" id="KW-0328">Glycosyltransferase</keyword>
<dbReference type="STRING" id="294746.A5DGH1"/>
<comment type="function">
    <text evidence="12">Dol-P-Glc:Glc(2)Man(9)GlcNAc(2)-PP-Dol alpha-1,2-glucosyltransferase that operates in the biosynthetic pathway of dolichol-linked oligosaccharides, the glycan precursors employed in protein asparagine (N)-glycosylation. The assembly of dolichol-linked oligosaccharides begins on the cytosolic side of the endoplasmic reticulum membrane and finishes in its lumen. The sequential addition of sugars to dolichol pyrophosphate produces dolichol-linked oligosaccharides containing fourteen sugars, including two GlcNAcs, nine mannoses and three glucoses. Once assembled, the oligosaccharide is transferred from the lipid to nascent proteins by oligosaccharyltransferases. In the lumen of the endoplasmic reticulum, adds the third and last glucose residue from dolichyl phosphate glucose (Dol-P-Glc) onto the lipid-linked oligosaccharide intermediate Glc(2)Man(9)GlcNAc(2)-PP-Dol to produce Glc(3)Man(9)GlcNAc(2)-PP-Dol.</text>
</comment>
<evidence type="ECO:0000256" key="4">
    <source>
        <dbReference type="ARBA" id="ARBA00011967"/>
    </source>
</evidence>
<dbReference type="InParanoid" id="A5DGH1"/>
<evidence type="ECO:0000313" key="16">
    <source>
        <dbReference type="Proteomes" id="UP000001997"/>
    </source>
</evidence>
<dbReference type="PANTHER" id="PTHR12989">
    <property type="entry name" value="ALPHA-1,2-GLUCOSYLTRANSFERASE ALG10"/>
    <property type="match status" value="1"/>
</dbReference>
<keyword evidence="7" id="KW-0808">Transferase</keyword>
<dbReference type="eggNOG" id="KOG2642">
    <property type="taxonomic scope" value="Eukaryota"/>
</dbReference>
<dbReference type="Pfam" id="PF04922">
    <property type="entry name" value="DIE2_ALG10"/>
    <property type="match status" value="1"/>
</dbReference>
<keyword evidence="16" id="KW-1185">Reference proteome</keyword>
<evidence type="ECO:0000256" key="2">
    <source>
        <dbReference type="ARBA" id="ARBA00004922"/>
    </source>
</evidence>
<dbReference type="InterPro" id="IPR016900">
    <property type="entry name" value="Alg10"/>
</dbReference>
<evidence type="ECO:0000256" key="5">
    <source>
        <dbReference type="ARBA" id="ARBA00018512"/>
    </source>
</evidence>
<comment type="pathway">
    <text evidence="2">Protein modification; protein glycosylation.</text>
</comment>
<dbReference type="GeneID" id="5126766"/>
<keyword evidence="11 14" id="KW-0472">Membrane</keyword>
<organism evidence="15 16">
    <name type="scientific">Meyerozyma guilliermondii (strain ATCC 6260 / CBS 566 / DSM 6381 / JCM 1539 / NBRC 10279 / NRRL Y-324)</name>
    <name type="common">Yeast</name>
    <name type="synonym">Candida guilliermondii</name>
    <dbReference type="NCBI Taxonomy" id="294746"/>
    <lineage>
        <taxon>Eukaryota</taxon>
        <taxon>Fungi</taxon>
        <taxon>Dikarya</taxon>
        <taxon>Ascomycota</taxon>
        <taxon>Saccharomycotina</taxon>
        <taxon>Pichiomycetes</taxon>
        <taxon>Debaryomycetaceae</taxon>
        <taxon>Meyerozyma</taxon>
    </lineage>
</organism>
<feature type="transmembrane region" description="Helical" evidence="14">
    <location>
        <begin position="360"/>
        <end position="379"/>
    </location>
</feature>
<evidence type="ECO:0000256" key="11">
    <source>
        <dbReference type="ARBA" id="ARBA00023136"/>
    </source>
</evidence>
<dbReference type="GO" id="GO:0006488">
    <property type="term" value="P:dolichol-linked oligosaccharide biosynthetic process"/>
    <property type="evidence" value="ECO:0007669"/>
    <property type="project" value="UniProtKB-UniRule"/>
</dbReference>
<evidence type="ECO:0000256" key="10">
    <source>
        <dbReference type="ARBA" id="ARBA00022989"/>
    </source>
</evidence>
<protein>
    <recommendedName>
        <fullName evidence="5 14">Dol-P-Glc:Glc(2)Man(9)GlcNAc(2)-PP-Dol alpha-1,2-glucosyltransferase</fullName>
        <ecNumber evidence="4 14">2.4.1.256</ecNumber>
    </recommendedName>
</protein>
<dbReference type="VEuPathDB" id="FungiDB:PGUG_02372"/>
<dbReference type="UniPathway" id="UPA00378"/>
<proteinExistence type="inferred from homology"/>
<comment type="similarity">
    <text evidence="3 14">Belongs to the ALG10 glucosyltransferase family.</text>
</comment>
<dbReference type="OrthoDB" id="4769at2759"/>
<evidence type="ECO:0000256" key="8">
    <source>
        <dbReference type="ARBA" id="ARBA00022692"/>
    </source>
</evidence>
<comment type="catalytic activity">
    <reaction evidence="13">
        <text>an alpha-D-Glc-(1-&gt;3)-alpha-D-Glc-(1-&gt;3)-alpha-D-Man-(1-&gt;2)-alpha-D-Man-(1-&gt;2)-alpha-D-Man-(1-&gt;3)-[alpha-D-Man-(1-&gt;2)-alpha-D-Man-(1-&gt;3)-[alpha-D-Man-(1-&gt;2)-alpha-D-Man-(1-&gt;6)]-alpha-D-Man-(1-&gt;6)]-beta-D-Man-(1-&gt;4)-beta-D-GlcNAc-(1-&gt;4)-alpha-D-GlcNAc-diphospho-di-trans,poly-cis-dolichol + a di-trans,poly-cis-dolichyl beta-D-glucosyl phosphate = a alpha-D-Glc-(1-&gt;2)-alpha-D-Glc-(1-&gt;3)-alpha-D-Glc-(1-&gt;3)-alpha-D-Man-(1-&gt;2)-alpha-D-Man-(1-&gt;2)-alpha-D-Man-(1-&gt;3)-[alpha-D-Man-(1-&gt;2)-alpha-D-Man-(1-&gt;3)-[alpha-D-Man-(1-&gt;2)-alpha-D-Man-(1-&gt;6)]-alpha-D-Man-(1-&gt;6)]-beta-D-Man-(1-&gt;4)-beta-D-GlcNAc-(1-&gt;4)-alpha-D-GlcNAc-diphospho-di-trans,poly-cis-dolichol + a di-trans,poly-cis-dolichyl phosphate + H(+)</text>
        <dbReference type="Rhea" id="RHEA:29543"/>
        <dbReference type="Rhea" id="RHEA-COMP:19498"/>
        <dbReference type="Rhea" id="RHEA-COMP:19502"/>
        <dbReference type="Rhea" id="RHEA-COMP:19512"/>
        <dbReference type="Rhea" id="RHEA-COMP:19522"/>
        <dbReference type="ChEBI" id="CHEBI:15378"/>
        <dbReference type="ChEBI" id="CHEBI:57525"/>
        <dbReference type="ChEBI" id="CHEBI:57683"/>
        <dbReference type="ChEBI" id="CHEBI:132522"/>
        <dbReference type="ChEBI" id="CHEBI:132523"/>
        <dbReference type="EC" id="2.4.1.256"/>
    </reaction>
    <physiologicalReaction direction="left-to-right" evidence="13">
        <dbReference type="Rhea" id="RHEA:29544"/>
    </physiologicalReaction>
</comment>
<comment type="caution">
    <text evidence="14">Lacks conserved residue(s) required for the propagation of feature annotation.</text>
</comment>
<feature type="transmembrane region" description="Helical" evidence="14">
    <location>
        <begin position="212"/>
        <end position="233"/>
    </location>
</feature>
<evidence type="ECO:0000256" key="12">
    <source>
        <dbReference type="ARBA" id="ARBA00044727"/>
    </source>
</evidence>
<name>A5DGH1_PICGU</name>
<evidence type="ECO:0000256" key="3">
    <source>
        <dbReference type="ARBA" id="ARBA00010600"/>
    </source>
</evidence>
<feature type="transmembrane region" description="Helical" evidence="14">
    <location>
        <begin position="422"/>
        <end position="443"/>
    </location>
</feature>
<keyword evidence="9" id="KW-0256">Endoplasmic reticulum</keyword>
<dbReference type="PANTHER" id="PTHR12989:SF10">
    <property type="entry name" value="DOL-P-GLC:GLC(2)MAN(9)GLCNAC(2)-PP-DOL ALPHA-1,2-GLUCOSYLTRANSFERASE-RELATED"/>
    <property type="match status" value="1"/>
</dbReference>
<keyword evidence="10 14" id="KW-1133">Transmembrane helix</keyword>
<feature type="transmembrane region" description="Helical" evidence="14">
    <location>
        <begin position="245"/>
        <end position="265"/>
    </location>
</feature>
<keyword evidence="8 14" id="KW-0812">Transmembrane</keyword>
<dbReference type="PIRSF" id="PIRSF028810">
    <property type="entry name" value="Alpha1_2_glucosyltferase_Alg10"/>
    <property type="match status" value="1"/>
</dbReference>
<evidence type="ECO:0000256" key="6">
    <source>
        <dbReference type="ARBA" id="ARBA00022676"/>
    </source>
</evidence>
<dbReference type="GO" id="GO:0106073">
    <property type="term" value="F:dolichyl pyrophosphate Glc2Man9GlcNAc2 alpha-1,2-glucosyltransferase activity"/>
    <property type="evidence" value="ECO:0007669"/>
    <property type="project" value="UniProtKB-UniRule"/>
</dbReference>
<comment type="subcellular location">
    <subcellularLocation>
        <location evidence="1">Endoplasmic reticulum membrane</location>
        <topology evidence="1">Multi-pass membrane protein</topology>
    </subcellularLocation>
</comment>
<evidence type="ECO:0000256" key="7">
    <source>
        <dbReference type="ARBA" id="ARBA00022679"/>
    </source>
</evidence>
<feature type="transmembrane region" description="Helical" evidence="14">
    <location>
        <begin position="6"/>
        <end position="23"/>
    </location>
</feature>
<reference evidence="15 16" key="1">
    <citation type="journal article" date="2009" name="Nature">
        <title>Evolution of pathogenicity and sexual reproduction in eight Candida genomes.</title>
        <authorList>
            <person name="Butler G."/>
            <person name="Rasmussen M.D."/>
            <person name="Lin M.F."/>
            <person name="Santos M.A."/>
            <person name="Sakthikumar S."/>
            <person name="Munro C.A."/>
            <person name="Rheinbay E."/>
            <person name="Grabherr M."/>
            <person name="Forche A."/>
            <person name="Reedy J.L."/>
            <person name="Agrafioti I."/>
            <person name="Arnaud M.B."/>
            <person name="Bates S."/>
            <person name="Brown A.J."/>
            <person name="Brunke S."/>
            <person name="Costanzo M.C."/>
            <person name="Fitzpatrick D.A."/>
            <person name="de Groot P.W."/>
            <person name="Harris D."/>
            <person name="Hoyer L.L."/>
            <person name="Hube B."/>
            <person name="Klis F.M."/>
            <person name="Kodira C."/>
            <person name="Lennard N."/>
            <person name="Logue M.E."/>
            <person name="Martin R."/>
            <person name="Neiman A.M."/>
            <person name="Nikolaou E."/>
            <person name="Quail M.A."/>
            <person name="Quinn J."/>
            <person name="Santos M.C."/>
            <person name="Schmitzberger F.F."/>
            <person name="Sherlock G."/>
            <person name="Shah P."/>
            <person name="Silverstein K.A."/>
            <person name="Skrzypek M.S."/>
            <person name="Soll D."/>
            <person name="Staggs R."/>
            <person name="Stansfield I."/>
            <person name="Stumpf M.P."/>
            <person name="Sudbery P.E."/>
            <person name="Srikantha T."/>
            <person name="Zeng Q."/>
            <person name="Berman J."/>
            <person name="Berriman M."/>
            <person name="Heitman J."/>
            <person name="Gow N.A."/>
            <person name="Lorenz M.C."/>
            <person name="Birren B.W."/>
            <person name="Kellis M."/>
            <person name="Cuomo C.A."/>
        </authorList>
    </citation>
    <scope>NUCLEOTIDE SEQUENCE [LARGE SCALE GENOMIC DNA]</scope>
    <source>
        <strain evidence="16">ATCC 6260 / CBS 566 / DSM 6381 / JCM 1539 / NBRC 10279 / NRRL Y-324</strain>
    </source>
</reference>
<dbReference type="KEGG" id="pgu:PGUG_02372"/>
<evidence type="ECO:0000313" key="15">
    <source>
        <dbReference type="EMBL" id="EDK38274.2"/>
    </source>
</evidence>
<gene>
    <name evidence="15" type="ORF">PGUG_02372</name>
</gene>
<evidence type="ECO:0000256" key="1">
    <source>
        <dbReference type="ARBA" id="ARBA00004477"/>
    </source>
</evidence>
<evidence type="ECO:0000256" key="13">
    <source>
        <dbReference type="ARBA" id="ARBA00048064"/>
    </source>
</evidence>
<feature type="transmembrane region" description="Helical" evidence="14">
    <location>
        <begin position="285"/>
        <end position="311"/>
    </location>
</feature>
<evidence type="ECO:0000256" key="14">
    <source>
        <dbReference type="PIRNR" id="PIRNR028810"/>
    </source>
</evidence>
<accession>A5DGH1</accession>